<accession>A0ABR9RPQ9</accession>
<protein>
    <recommendedName>
        <fullName evidence="5">UPF0182 protein IEQ44_02595</fullName>
    </recommendedName>
</protein>
<dbReference type="PANTHER" id="PTHR39344:SF1">
    <property type="entry name" value="UPF0182 PROTEIN SLL1060"/>
    <property type="match status" value="1"/>
</dbReference>
<keyword evidence="3 5" id="KW-1133">Transmembrane helix</keyword>
<feature type="transmembrane region" description="Helical" evidence="5">
    <location>
        <begin position="181"/>
        <end position="207"/>
    </location>
</feature>
<feature type="transmembrane region" description="Helical" evidence="5">
    <location>
        <begin position="74"/>
        <end position="99"/>
    </location>
</feature>
<evidence type="ECO:0000256" key="3">
    <source>
        <dbReference type="ARBA" id="ARBA00022989"/>
    </source>
</evidence>
<feature type="transmembrane region" description="Helical" evidence="5">
    <location>
        <begin position="274"/>
        <end position="291"/>
    </location>
</feature>
<comment type="caution">
    <text evidence="7">The sequence shown here is derived from an EMBL/GenBank/DDBJ whole genome shotgun (WGS) entry which is preliminary data.</text>
</comment>
<keyword evidence="8" id="KW-1185">Reference proteome</keyword>
<gene>
    <name evidence="7" type="ORF">IEQ44_02595</name>
</gene>
<sequence>MSGLFGPSGPGRPPGGRPAPVAPGPPQKRSRALVVTAVVLLVGFLLLTAFSSFWTERLWFASVDYSGVFTTLVLTRVGLFVVFGALMALVVGLNVHLAYRFRPLFRPSSLEQESLDRYREAINPVKGWALAAVAVLMGVFAGASAAGRWREYTSWRNRVPFGSEDPYFGRDVSYYVFELPWLHFMVDFVLALAVVGLIAALLVHYLYGGIRLQAQSDKVSPAAQVQLSVLLGIAVLAKAADYWLDRYDLLTESGSLITGMNFTDDNAVLPAKNILAGIAVVCAILFFLNVWRRTWMLPSVGIALLALSAILLGMLWPGLVQRFQVAPSQPDKEAAYIEKNIEATRAAYNLDDIEINRYTSAPDLGAALAQLETGTSSVPLVDPQLVSPTFEQQQQVRAHYSVADVLDTDRYVINGEERALVLGVRELDQAGLAEGDRNWSNLHTVYTHGHGMIAAYANQRPGDNKSQASAIQWAEGQESSQNALSSLSDEPFEQRVYFGETSPLYSVVGQDEENPRDVELDLPRQEEGSSPTSTYDGDGGVPVGGLVNKLLFAVKYGEPNFLLSNRVYDNSKILFDRNPRTMVEKVAPWLTVDSDPYPVVVDGRIQWVLDGYTATDKYPLSQKESFEDMIDDSLQDNLGFQTLPTDEVNYVRNAVKATVDAYDGTVKLYAWDEEDPILKVWRKVFPDTVLDKDEIPESITQHLRYPEDLFKAQRYQLARYHVTDPKDWYAGNNRWEVPEDPNSEGSLQPPYRLFVNPLGEDAEVTEQTWSLTSVYVPRNKNNLAAFVSVNSDATSEEYGKIQVLQLSDERTDGPSLVANKIGADEDVRDEIFSFTQGGIDPRYGNLLTVPVGDGLMYVQPLYARRDQSESSYPILSFVLVAYGDKVGIAPTLRGAIADVLGVEDNASSGGGGDDGEGGDQGDGDGGEAPSGTVNQRIRALLAEAEEQFEAADAAQRRGDTVAWAEAIEEAKALINEAVELSAGND</sequence>
<name>A0ABR9RPQ9_9ACTN</name>
<evidence type="ECO:0000256" key="6">
    <source>
        <dbReference type="SAM" id="MobiDB-lite"/>
    </source>
</evidence>
<dbReference type="EMBL" id="JADCSA010000002">
    <property type="protein sequence ID" value="MBE7323543.1"/>
    <property type="molecule type" value="Genomic_DNA"/>
</dbReference>
<dbReference type="Proteomes" id="UP000756387">
    <property type="component" value="Unassembled WGS sequence"/>
</dbReference>
<comment type="subcellular location">
    <subcellularLocation>
        <location evidence="5">Cell membrane</location>
        <topology evidence="5">Multi-pass membrane protein</topology>
    </subcellularLocation>
</comment>
<keyword evidence="2 5" id="KW-0812">Transmembrane</keyword>
<evidence type="ECO:0000256" key="5">
    <source>
        <dbReference type="HAMAP-Rule" id="MF_01600"/>
    </source>
</evidence>
<feature type="transmembrane region" description="Helical" evidence="5">
    <location>
        <begin position="300"/>
        <end position="319"/>
    </location>
</feature>
<feature type="compositionally biased region" description="Pro residues" evidence="6">
    <location>
        <begin position="10"/>
        <end position="26"/>
    </location>
</feature>
<feature type="transmembrane region" description="Helical" evidence="5">
    <location>
        <begin position="219"/>
        <end position="240"/>
    </location>
</feature>
<comment type="similarity">
    <text evidence="5">Belongs to the UPF0182 family.</text>
</comment>
<feature type="region of interest" description="Disordered" evidence="6">
    <location>
        <begin position="1"/>
        <end position="26"/>
    </location>
</feature>
<evidence type="ECO:0000256" key="4">
    <source>
        <dbReference type="ARBA" id="ARBA00023136"/>
    </source>
</evidence>
<feature type="compositionally biased region" description="Acidic residues" evidence="6">
    <location>
        <begin position="913"/>
        <end position="925"/>
    </location>
</feature>
<dbReference type="RefSeq" id="WP_193636867.1">
    <property type="nucleotide sequence ID" value="NZ_JADCSA010000002.1"/>
</dbReference>
<keyword evidence="4 5" id="KW-0472">Membrane</keyword>
<dbReference type="Pfam" id="PF03699">
    <property type="entry name" value="UPF0182"/>
    <property type="match status" value="1"/>
</dbReference>
<dbReference type="PANTHER" id="PTHR39344">
    <property type="entry name" value="UPF0182 PROTEIN SLL1060"/>
    <property type="match status" value="1"/>
</dbReference>
<evidence type="ECO:0000256" key="2">
    <source>
        <dbReference type="ARBA" id="ARBA00022692"/>
    </source>
</evidence>
<feature type="transmembrane region" description="Helical" evidence="5">
    <location>
        <begin position="32"/>
        <end position="54"/>
    </location>
</feature>
<evidence type="ECO:0000256" key="1">
    <source>
        <dbReference type="ARBA" id="ARBA00022475"/>
    </source>
</evidence>
<evidence type="ECO:0000313" key="8">
    <source>
        <dbReference type="Proteomes" id="UP000756387"/>
    </source>
</evidence>
<dbReference type="HAMAP" id="MF_01600">
    <property type="entry name" value="UPF0182"/>
    <property type="match status" value="1"/>
</dbReference>
<proteinExistence type="inferred from homology"/>
<feature type="region of interest" description="Disordered" evidence="6">
    <location>
        <begin position="906"/>
        <end position="935"/>
    </location>
</feature>
<organism evidence="7 8">
    <name type="scientific">Nocardioides malaquae</name>
    <dbReference type="NCBI Taxonomy" id="2773426"/>
    <lineage>
        <taxon>Bacteria</taxon>
        <taxon>Bacillati</taxon>
        <taxon>Actinomycetota</taxon>
        <taxon>Actinomycetes</taxon>
        <taxon>Propionibacteriales</taxon>
        <taxon>Nocardioidaceae</taxon>
        <taxon>Nocardioides</taxon>
    </lineage>
</organism>
<keyword evidence="1 5" id="KW-1003">Cell membrane</keyword>
<evidence type="ECO:0000313" key="7">
    <source>
        <dbReference type="EMBL" id="MBE7323543.1"/>
    </source>
</evidence>
<feature type="transmembrane region" description="Helical" evidence="5">
    <location>
        <begin position="127"/>
        <end position="147"/>
    </location>
</feature>
<reference evidence="7 8" key="1">
    <citation type="submission" date="2020-10" db="EMBL/GenBank/DDBJ databases">
        <title>Nocardioides sp. isolated from sludge.</title>
        <authorList>
            <person name="Zhang X."/>
        </authorList>
    </citation>
    <scope>NUCLEOTIDE SEQUENCE [LARGE SCALE GENOMIC DNA]</scope>
    <source>
        <strain evidence="7 8">Y6</strain>
    </source>
</reference>
<dbReference type="InterPro" id="IPR005372">
    <property type="entry name" value="UPF0182"/>
</dbReference>